<reference evidence="1" key="1">
    <citation type="submission" date="2021-02" db="EMBL/GenBank/DDBJ databases">
        <authorList>
            <person name="Nowell W R."/>
        </authorList>
    </citation>
    <scope>NUCLEOTIDE SEQUENCE</scope>
</reference>
<evidence type="ECO:0000313" key="2">
    <source>
        <dbReference type="Proteomes" id="UP000663866"/>
    </source>
</evidence>
<dbReference type="AlphaFoldDB" id="A0A820Z8M9"/>
<evidence type="ECO:0000313" key="1">
    <source>
        <dbReference type="EMBL" id="CAF4561550.1"/>
    </source>
</evidence>
<sequence length="49" mass="5220">TGTVGAATNQLDSPRDLKFDAAGNLRYRAAPLVASNNDNNDHDHAIILD</sequence>
<comment type="caution">
    <text evidence="1">The sequence shown here is derived from an EMBL/GenBank/DDBJ whole genome shotgun (WGS) entry which is preliminary data.</text>
</comment>
<gene>
    <name evidence="1" type="ORF">OVN521_LOCUS43664</name>
</gene>
<dbReference type="Proteomes" id="UP000663866">
    <property type="component" value="Unassembled WGS sequence"/>
</dbReference>
<dbReference type="EMBL" id="CAJOBG010063336">
    <property type="protein sequence ID" value="CAF4561550.1"/>
    <property type="molecule type" value="Genomic_DNA"/>
</dbReference>
<protein>
    <submittedName>
        <fullName evidence="1">Uncharacterized protein</fullName>
    </submittedName>
</protein>
<name>A0A820Z8M9_9BILA</name>
<accession>A0A820Z8M9</accession>
<proteinExistence type="predicted"/>
<keyword evidence="2" id="KW-1185">Reference proteome</keyword>
<feature type="non-terminal residue" evidence="1">
    <location>
        <position position="1"/>
    </location>
</feature>
<organism evidence="1 2">
    <name type="scientific">Rotaria magnacalcarata</name>
    <dbReference type="NCBI Taxonomy" id="392030"/>
    <lineage>
        <taxon>Eukaryota</taxon>
        <taxon>Metazoa</taxon>
        <taxon>Spiralia</taxon>
        <taxon>Gnathifera</taxon>
        <taxon>Rotifera</taxon>
        <taxon>Eurotatoria</taxon>
        <taxon>Bdelloidea</taxon>
        <taxon>Philodinida</taxon>
        <taxon>Philodinidae</taxon>
        <taxon>Rotaria</taxon>
    </lineage>
</organism>